<accession>A0ABV2BQM2</accession>
<dbReference type="Gene3D" id="2.10.109.10">
    <property type="entry name" value="Umud Fragment, subunit A"/>
    <property type="match status" value="1"/>
</dbReference>
<dbReference type="PANTHER" id="PTHR43390">
    <property type="entry name" value="SIGNAL PEPTIDASE I"/>
    <property type="match status" value="1"/>
</dbReference>
<dbReference type="EC" id="3.4.21.89" evidence="1"/>
<dbReference type="EMBL" id="JBEVCJ010000003">
    <property type="protein sequence ID" value="MET1254224.1"/>
    <property type="molecule type" value="Genomic_DNA"/>
</dbReference>
<organism evidence="1 2">
    <name type="scientific">Aliikangiella maris</name>
    <dbReference type="NCBI Taxonomy" id="3162458"/>
    <lineage>
        <taxon>Bacteria</taxon>
        <taxon>Pseudomonadati</taxon>
        <taxon>Pseudomonadota</taxon>
        <taxon>Gammaproteobacteria</taxon>
        <taxon>Oceanospirillales</taxon>
        <taxon>Pleioneaceae</taxon>
        <taxon>Aliikangiella</taxon>
    </lineage>
</organism>
<dbReference type="SUPFAM" id="SSF51306">
    <property type="entry name" value="LexA/Signal peptidase"/>
    <property type="match status" value="1"/>
</dbReference>
<reference evidence="1 2" key="1">
    <citation type="submission" date="2024-06" db="EMBL/GenBank/DDBJ databases">
        <authorList>
            <person name="Li F."/>
        </authorList>
    </citation>
    <scope>NUCLEOTIDE SEQUENCE [LARGE SCALE GENOMIC DNA]</scope>
    <source>
        <strain evidence="1 2">GXAS 311</strain>
    </source>
</reference>
<dbReference type="Pfam" id="PF10502">
    <property type="entry name" value="Peptidase_S26"/>
    <property type="match status" value="1"/>
</dbReference>
<dbReference type="PROSITE" id="PS00761">
    <property type="entry name" value="SPASE_I_3"/>
    <property type="match status" value="1"/>
</dbReference>
<dbReference type="GO" id="GO:0009003">
    <property type="term" value="F:signal peptidase activity"/>
    <property type="evidence" value="ECO:0007669"/>
    <property type="project" value="UniProtKB-EC"/>
</dbReference>
<dbReference type="InterPro" id="IPR036286">
    <property type="entry name" value="LexA/Signal_pep-like_sf"/>
</dbReference>
<proteinExistence type="predicted"/>
<dbReference type="PRINTS" id="PR00727">
    <property type="entry name" value="LEADERPTASE"/>
</dbReference>
<keyword evidence="2" id="KW-1185">Reference proteome</keyword>
<sequence length="327" mass="37344">MDNSYYQPGQAGTVNTSSQPPKSFILALIFCILGTPFCGMLYLGRFKRGLVYLAFVLLAISTFYADLKIIEKFSVESIWLIQLIILLVGIFDCWRCYKQIKPHTLMPLYSRWYVVLPYVFGYIIGINLVKSFLVETYQVSSVNMAPNYYRNDILYVDKRKSALTYLNGNVLYINENSAMYEMAKRGNTVLYLKSIDSPQAFQGRIIGVPGDTLHFTGHSFEITHCNEQGCNEVVVGRQLLNNQHHLIENEQLANSDELLLYEQKIENVTFNILHNQNGFSESCQLVDGNTFQVLPDQVFIMGDNRDNSYDSRFFGMVSISNIIGEVL</sequence>
<dbReference type="InterPro" id="IPR019758">
    <property type="entry name" value="Pept_S26A_signal_pept_1_CS"/>
</dbReference>
<dbReference type="InterPro" id="IPR000223">
    <property type="entry name" value="Pept_S26A_signal_pept_1"/>
</dbReference>
<protein>
    <submittedName>
        <fullName evidence="1">Signal peptidase I</fullName>
        <ecNumber evidence="1">3.4.21.89</ecNumber>
    </submittedName>
</protein>
<dbReference type="CDD" id="cd06530">
    <property type="entry name" value="S26_SPase_I"/>
    <property type="match status" value="1"/>
</dbReference>
<dbReference type="Proteomes" id="UP001548189">
    <property type="component" value="Unassembled WGS sequence"/>
</dbReference>
<dbReference type="NCBIfam" id="TIGR02227">
    <property type="entry name" value="sigpep_I_bact"/>
    <property type="match status" value="1"/>
</dbReference>
<gene>
    <name evidence="1" type="primary">lepB</name>
    <name evidence="1" type="ORF">ABVT43_03690</name>
</gene>
<dbReference type="PANTHER" id="PTHR43390:SF1">
    <property type="entry name" value="CHLOROPLAST PROCESSING PEPTIDASE"/>
    <property type="match status" value="1"/>
</dbReference>
<comment type="caution">
    <text evidence="1">The sequence shown here is derived from an EMBL/GenBank/DDBJ whole genome shotgun (WGS) entry which is preliminary data.</text>
</comment>
<evidence type="ECO:0000313" key="1">
    <source>
        <dbReference type="EMBL" id="MET1254224.1"/>
    </source>
</evidence>
<evidence type="ECO:0000313" key="2">
    <source>
        <dbReference type="Proteomes" id="UP001548189"/>
    </source>
</evidence>
<name>A0ABV2BQM2_9GAMM</name>
<keyword evidence="1" id="KW-0378">Hydrolase</keyword>
<dbReference type="InterPro" id="IPR019533">
    <property type="entry name" value="Peptidase_S26"/>
</dbReference>